<keyword evidence="12" id="KW-1133">Transmembrane helix</keyword>
<dbReference type="SMART" id="SM00304">
    <property type="entry name" value="HAMP"/>
    <property type="match status" value="1"/>
</dbReference>
<feature type="transmembrane region" description="Helical" evidence="12">
    <location>
        <begin position="279"/>
        <end position="298"/>
    </location>
</feature>
<evidence type="ECO:0000256" key="5">
    <source>
        <dbReference type="ARBA" id="ARBA00022553"/>
    </source>
</evidence>
<dbReference type="Gene3D" id="3.30.565.10">
    <property type="entry name" value="Histidine kinase-like ATPase, C-terminal domain"/>
    <property type="match status" value="1"/>
</dbReference>
<evidence type="ECO:0000256" key="6">
    <source>
        <dbReference type="ARBA" id="ARBA00022679"/>
    </source>
</evidence>
<protein>
    <recommendedName>
        <fullName evidence="3">histidine kinase</fullName>
        <ecNumber evidence="3">2.7.13.3</ecNumber>
    </recommendedName>
</protein>
<dbReference type="InterPro" id="IPR003594">
    <property type="entry name" value="HATPase_dom"/>
</dbReference>
<keyword evidence="4" id="KW-1003">Cell membrane</keyword>
<organism evidence="15 16">
    <name type="scientific">Paenibacillus plantarum</name>
    <dbReference type="NCBI Taxonomy" id="2654975"/>
    <lineage>
        <taxon>Bacteria</taxon>
        <taxon>Bacillati</taxon>
        <taxon>Bacillota</taxon>
        <taxon>Bacilli</taxon>
        <taxon>Bacillales</taxon>
        <taxon>Paenibacillaceae</taxon>
        <taxon>Paenibacillus</taxon>
    </lineage>
</organism>
<dbReference type="EC" id="2.7.13.3" evidence="3"/>
<evidence type="ECO:0000256" key="9">
    <source>
        <dbReference type="ARBA" id="ARBA00022840"/>
    </source>
</evidence>
<feature type="domain" description="Histidine kinase" evidence="13">
    <location>
        <begin position="763"/>
        <end position="870"/>
    </location>
</feature>
<comment type="subcellular location">
    <subcellularLocation>
        <location evidence="2">Cell membrane</location>
        <topology evidence="2">Multi-pass membrane protein</topology>
    </subcellularLocation>
</comment>
<dbReference type="Proteomes" id="UP000653578">
    <property type="component" value="Unassembled WGS sequence"/>
</dbReference>
<dbReference type="CDD" id="cd06225">
    <property type="entry name" value="HAMP"/>
    <property type="match status" value="1"/>
</dbReference>
<dbReference type="SUPFAM" id="SSF55874">
    <property type="entry name" value="ATPase domain of HSP90 chaperone/DNA topoisomerase II/histidine kinase"/>
    <property type="match status" value="1"/>
</dbReference>
<evidence type="ECO:0000256" key="11">
    <source>
        <dbReference type="ARBA" id="ARBA00023136"/>
    </source>
</evidence>
<feature type="transmembrane region" description="Helical" evidence="12">
    <location>
        <begin position="352"/>
        <end position="377"/>
    </location>
</feature>
<feature type="domain" description="HAMP" evidence="14">
    <location>
        <begin position="598"/>
        <end position="649"/>
    </location>
</feature>
<dbReference type="Pfam" id="PF06580">
    <property type="entry name" value="His_kinase"/>
    <property type="match status" value="1"/>
</dbReference>
<accession>A0ABX1X328</accession>
<feature type="transmembrane region" description="Helical" evidence="12">
    <location>
        <begin position="578"/>
        <end position="596"/>
    </location>
</feature>
<keyword evidence="7" id="KW-0547">Nucleotide-binding</keyword>
<comment type="caution">
    <text evidence="15">The sequence shown here is derived from an EMBL/GenBank/DDBJ whole genome shotgun (WGS) entry which is preliminary data.</text>
</comment>
<evidence type="ECO:0000259" key="13">
    <source>
        <dbReference type="PROSITE" id="PS50109"/>
    </source>
</evidence>
<keyword evidence="11 12" id="KW-0472">Membrane</keyword>
<proteinExistence type="predicted"/>
<dbReference type="Pfam" id="PF00672">
    <property type="entry name" value="HAMP"/>
    <property type="match status" value="1"/>
</dbReference>
<dbReference type="EMBL" id="WHNY01000004">
    <property type="protein sequence ID" value="NOU62498.1"/>
    <property type="molecule type" value="Genomic_DNA"/>
</dbReference>
<name>A0ABX1X328_9BACL</name>
<dbReference type="InterPro" id="IPR010559">
    <property type="entry name" value="Sig_transdc_His_kin_internal"/>
</dbReference>
<evidence type="ECO:0000256" key="7">
    <source>
        <dbReference type="ARBA" id="ARBA00022741"/>
    </source>
</evidence>
<dbReference type="Gene3D" id="6.10.340.10">
    <property type="match status" value="1"/>
</dbReference>
<evidence type="ECO:0000256" key="10">
    <source>
        <dbReference type="ARBA" id="ARBA00023012"/>
    </source>
</evidence>
<keyword evidence="10" id="KW-0902">Two-component regulatory system</keyword>
<gene>
    <name evidence="15" type="ORF">GC096_00365</name>
</gene>
<keyword evidence="12" id="KW-0812">Transmembrane</keyword>
<dbReference type="PANTHER" id="PTHR34220:SF7">
    <property type="entry name" value="SENSOR HISTIDINE KINASE YPDA"/>
    <property type="match status" value="1"/>
</dbReference>
<keyword evidence="9" id="KW-0067">ATP-binding</keyword>
<keyword evidence="5" id="KW-0597">Phosphoprotein</keyword>
<dbReference type="RefSeq" id="WP_171628318.1">
    <property type="nucleotide sequence ID" value="NZ_WHNY01000004.1"/>
</dbReference>
<evidence type="ECO:0000256" key="8">
    <source>
        <dbReference type="ARBA" id="ARBA00022777"/>
    </source>
</evidence>
<sequence length="878" mass="99633">MHRKVVRRAVALMLIFQLLLYGLVFGNYFKFIANNQSSTAERMLQYQNESIVHYFGELEAMLALISSDDWINYAKLYLNMKDSREQREYGEKLSQMAGELNLADSLVEDIFIIGQNENQANFRKTIGQQSWSSDNLPSLDALERIGMLWRIVRNSGKPDILRKEEFLKLAENQGLAGWTPSQIKNATSFIDLTDRKMVISTYRSNVLVLLTLQPDFMQHFVYSEGAQGRFILRNEAGGIIWTSHAAQERGELSGQRSYSTKLIPYEYELQWIPDPASLWSFKSLLLLGIALTGVILMYTKKMSESISASIFVPFRRLASVIQRESNEWPKSPISVRTWSNTLMKLPLRWKLLYLYSVSVILPILLLGIFYSSFFYYMSKSDLTNATKVTAEQLRLYISRQFQSYEQLADYLFISENLRGPQRAWLHPSMSNVNYAVRYNALGVIEPFYVQMVGSQAAAEPQILSTPFNRVLWVPETADEFGRFVPSLARKIVSEETTTGYLVLRLKQGALEPSIAKQVPDILITKKNQIIYRSGAQSDLKKADRSAVKVDLKLNDMKLTITQSTEIVVALNRQLLQRYAIVVAILIAIAFGSVYWLSSRIVRRLEHFDEAMARAGSGEWSTVMLEGNDEVSELSRSYNRMIEQIQQLLEAKIDSEVREERLTALKSKVEIQMLQQQINPHFLYNTLQAISMRAMNGDKLGVNTMVGALADMIRFAVGKGPMEVSVSEEIEHVTNYGIILQARYRDKLVVEWDIAPETKDVPVLKFIMQPIIENAIQHGIAKLSRVGKVHISVYLETGDLLLVVEDNGVGMDEEQLRLLSSSLLQSESSSGIGLSNVARRLDIYYQGKARVTIESALMKGTKVSLRIPVTPAVSMGSHE</sequence>
<keyword evidence="6" id="KW-0808">Transferase</keyword>
<dbReference type="PANTHER" id="PTHR34220">
    <property type="entry name" value="SENSOR HISTIDINE KINASE YPDA"/>
    <property type="match status" value="1"/>
</dbReference>
<evidence type="ECO:0000313" key="15">
    <source>
        <dbReference type="EMBL" id="NOU62498.1"/>
    </source>
</evidence>
<dbReference type="PROSITE" id="PS50109">
    <property type="entry name" value="HIS_KIN"/>
    <property type="match status" value="1"/>
</dbReference>
<evidence type="ECO:0000313" key="16">
    <source>
        <dbReference type="Proteomes" id="UP000653578"/>
    </source>
</evidence>
<dbReference type="InterPro" id="IPR036890">
    <property type="entry name" value="HATPase_C_sf"/>
</dbReference>
<evidence type="ECO:0000256" key="1">
    <source>
        <dbReference type="ARBA" id="ARBA00000085"/>
    </source>
</evidence>
<evidence type="ECO:0000256" key="12">
    <source>
        <dbReference type="SAM" id="Phobius"/>
    </source>
</evidence>
<dbReference type="PROSITE" id="PS50885">
    <property type="entry name" value="HAMP"/>
    <property type="match status" value="1"/>
</dbReference>
<keyword evidence="8" id="KW-0418">Kinase</keyword>
<dbReference type="InterPro" id="IPR005467">
    <property type="entry name" value="His_kinase_dom"/>
</dbReference>
<evidence type="ECO:0000256" key="2">
    <source>
        <dbReference type="ARBA" id="ARBA00004651"/>
    </source>
</evidence>
<dbReference type="SMART" id="SM00387">
    <property type="entry name" value="HATPase_c"/>
    <property type="match status" value="1"/>
</dbReference>
<reference evidence="15 16" key="1">
    <citation type="submission" date="2019-10" db="EMBL/GenBank/DDBJ databases">
        <title>Description of Paenibacillus humi sp. nov.</title>
        <authorList>
            <person name="Carlier A."/>
            <person name="Qi S."/>
        </authorList>
    </citation>
    <scope>NUCLEOTIDE SEQUENCE [LARGE SCALE GENOMIC DNA]</scope>
    <source>
        <strain evidence="15 16">LMG 31461</strain>
    </source>
</reference>
<keyword evidence="16" id="KW-1185">Reference proteome</keyword>
<dbReference type="Pfam" id="PF02518">
    <property type="entry name" value="HATPase_c"/>
    <property type="match status" value="1"/>
</dbReference>
<comment type="catalytic activity">
    <reaction evidence="1">
        <text>ATP + protein L-histidine = ADP + protein N-phospho-L-histidine.</text>
        <dbReference type="EC" id="2.7.13.3"/>
    </reaction>
</comment>
<dbReference type="InterPro" id="IPR050640">
    <property type="entry name" value="Bact_2-comp_sensor_kinase"/>
</dbReference>
<evidence type="ECO:0000259" key="14">
    <source>
        <dbReference type="PROSITE" id="PS50885"/>
    </source>
</evidence>
<evidence type="ECO:0000256" key="4">
    <source>
        <dbReference type="ARBA" id="ARBA00022475"/>
    </source>
</evidence>
<dbReference type="InterPro" id="IPR003660">
    <property type="entry name" value="HAMP_dom"/>
</dbReference>
<evidence type="ECO:0000256" key="3">
    <source>
        <dbReference type="ARBA" id="ARBA00012438"/>
    </source>
</evidence>